<evidence type="ECO:0000313" key="3">
    <source>
        <dbReference type="Proteomes" id="UP000694300"/>
    </source>
</evidence>
<dbReference type="EMBL" id="JADQDF010000001">
    <property type="protein sequence ID" value="MBW0129265.1"/>
    <property type="molecule type" value="Genomic_DNA"/>
</dbReference>
<dbReference type="InterPro" id="IPR021708">
    <property type="entry name" value="DUF3291"/>
</dbReference>
<protein>
    <submittedName>
        <fullName evidence="2">DUF3291 domain-containing protein</fullName>
    </submittedName>
</protein>
<dbReference type="Proteomes" id="UP000694300">
    <property type="component" value="Unassembled WGS sequence"/>
</dbReference>
<evidence type="ECO:0000259" key="1">
    <source>
        <dbReference type="Pfam" id="PF11695"/>
    </source>
</evidence>
<proteinExistence type="predicted"/>
<feature type="domain" description="DUF3291" evidence="1">
    <location>
        <begin position="69"/>
        <end position="131"/>
    </location>
</feature>
<organism evidence="2 3">
    <name type="scientific">Pseudonocardia oceani</name>
    <dbReference type="NCBI Taxonomy" id="2792013"/>
    <lineage>
        <taxon>Bacteria</taxon>
        <taxon>Bacillati</taxon>
        <taxon>Actinomycetota</taxon>
        <taxon>Actinomycetes</taxon>
        <taxon>Pseudonocardiales</taxon>
        <taxon>Pseudonocardiaceae</taxon>
        <taxon>Pseudonocardia</taxon>
    </lineage>
</organism>
<name>A0ABS6UAK9_9PSEU</name>
<sequence>MPALPWTAVRSPSAGGPPPAAEVLVMASRFRVRRFRHVLPFFLDALRVHAQVRGADGALGIALDARPLRREFLTLSAWRDRESLDAMVGAQPHRGVMARYREATEESAFTFWTVPADALPVSWDDARARLSAAA</sequence>
<dbReference type="RefSeq" id="WP_218591747.1">
    <property type="nucleotide sequence ID" value="NZ_JADQDE010000109.1"/>
</dbReference>
<keyword evidence="3" id="KW-1185">Reference proteome</keyword>
<dbReference type="Pfam" id="PF11695">
    <property type="entry name" value="DUF3291"/>
    <property type="match status" value="1"/>
</dbReference>
<accession>A0ABS6UAK9</accession>
<reference evidence="2 3" key="1">
    <citation type="submission" date="2020-11" db="EMBL/GenBank/DDBJ databases">
        <title>Pseudonocardia abyssalis sp. nov. and Pseudonocardia oceani sp. nov., description and phylogenomic analysis of two novel actinomycetes isolated from the deep Southern Ocean.</title>
        <authorList>
            <person name="Parra J."/>
        </authorList>
    </citation>
    <scope>NUCLEOTIDE SEQUENCE [LARGE SCALE GENOMIC DNA]</scope>
    <source>
        <strain evidence="3">KRD185</strain>
    </source>
</reference>
<gene>
    <name evidence="2" type="ORF">I4I82_16470</name>
</gene>
<evidence type="ECO:0000313" key="2">
    <source>
        <dbReference type="EMBL" id="MBW0129265.1"/>
    </source>
</evidence>
<comment type="caution">
    <text evidence="2">The sequence shown here is derived from an EMBL/GenBank/DDBJ whole genome shotgun (WGS) entry which is preliminary data.</text>
</comment>